<organism evidence="9 10">
    <name type="scientific">Catenulispora subtropica</name>
    <dbReference type="NCBI Taxonomy" id="450798"/>
    <lineage>
        <taxon>Bacteria</taxon>
        <taxon>Bacillati</taxon>
        <taxon>Actinomycetota</taxon>
        <taxon>Actinomycetes</taxon>
        <taxon>Catenulisporales</taxon>
        <taxon>Catenulisporaceae</taxon>
        <taxon>Catenulispora</taxon>
    </lineage>
</organism>
<evidence type="ECO:0000259" key="8">
    <source>
        <dbReference type="PROSITE" id="PS50928"/>
    </source>
</evidence>
<evidence type="ECO:0000256" key="2">
    <source>
        <dbReference type="ARBA" id="ARBA00022448"/>
    </source>
</evidence>
<dbReference type="Pfam" id="PF00528">
    <property type="entry name" value="BPD_transp_1"/>
    <property type="match status" value="1"/>
</dbReference>
<feature type="transmembrane region" description="Helical" evidence="7">
    <location>
        <begin position="12"/>
        <end position="31"/>
    </location>
</feature>
<evidence type="ECO:0000313" key="9">
    <source>
        <dbReference type="EMBL" id="GAA1996428.1"/>
    </source>
</evidence>
<evidence type="ECO:0000313" key="10">
    <source>
        <dbReference type="Proteomes" id="UP001499854"/>
    </source>
</evidence>
<dbReference type="PANTHER" id="PTHR30193:SF42">
    <property type="entry name" value="ABC TRANSPORTER PERMEASE PROTEIN"/>
    <property type="match status" value="1"/>
</dbReference>
<evidence type="ECO:0000256" key="4">
    <source>
        <dbReference type="ARBA" id="ARBA00022692"/>
    </source>
</evidence>
<comment type="similarity">
    <text evidence="7">Belongs to the binding-protein-dependent transport system permease family.</text>
</comment>
<reference evidence="9 10" key="1">
    <citation type="journal article" date="2019" name="Int. J. Syst. Evol. Microbiol.">
        <title>The Global Catalogue of Microorganisms (GCM) 10K type strain sequencing project: providing services to taxonomists for standard genome sequencing and annotation.</title>
        <authorList>
            <consortium name="The Broad Institute Genomics Platform"/>
            <consortium name="The Broad Institute Genome Sequencing Center for Infectious Disease"/>
            <person name="Wu L."/>
            <person name="Ma J."/>
        </authorList>
    </citation>
    <scope>NUCLEOTIDE SEQUENCE [LARGE SCALE GENOMIC DNA]</scope>
    <source>
        <strain evidence="9 10">JCM 16013</strain>
    </source>
</reference>
<comment type="subcellular location">
    <subcellularLocation>
        <location evidence="1 7">Cell membrane</location>
        <topology evidence="1 7">Multi-pass membrane protein</topology>
    </subcellularLocation>
</comment>
<keyword evidence="3" id="KW-1003">Cell membrane</keyword>
<evidence type="ECO:0000256" key="7">
    <source>
        <dbReference type="RuleBase" id="RU363032"/>
    </source>
</evidence>
<dbReference type="InterPro" id="IPR051393">
    <property type="entry name" value="ABC_transporter_permease"/>
</dbReference>
<accession>A0ABN2T371</accession>
<dbReference type="SUPFAM" id="SSF161098">
    <property type="entry name" value="MetI-like"/>
    <property type="match status" value="1"/>
</dbReference>
<dbReference type="EMBL" id="BAAAQM010000057">
    <property type="protein sequence ID" value="GAA1996428.1"/>
    <property type="molecule type" value="Genomic_DNA"/>
</dbReference>
<feature type="domain" description="ABC transmembrane type-1" evidence="8">
    <location>
        <begin position="70"/>
        <end position="289"/>
    </location>
</feature>
<dbReference type="Proteomes" id="UP001499854">
    <property type="component" value="Unassembled WGS sequence"/>
</dbReference>
<comment type="caution">
    <text evidence="9">The sequence shown here is derived from an EMBL/GenBank/DDBJ whole genome shotgun (WGS) entry which is preliminary data.</text>
</comment>
<dbReference type="InterPro" id="IPR000515">
    <property type="entry name" value="MetI-like"/>
</dbReference>
<dbReference type="InterPro" id="IPR035906">
    <property type="entry name" value="MetI-like_sf"/>
</dbReference>
<dbReference type="PANTHER" id="PTHR30193">
    <property type="entry name" value="ABC TRANSPORTER PERMEASE PROTEIN"/>
    <property type="match status" value="1"/>
</dbReference>
<dbReference type="Gene3D" id="1.10.3720.10">
    <property type="entry name" value="MetI-like"/>
    <property type="match status" value="1"/>
</dbReference>
<evidence type="ECO:0000256" key="3">
    <source>
        <dbReference type="ARBA" id="ARBA00022475"/>
    </source>
</evidence>
<keyword evidence="10" id="KW-1185">Reference proteome</keyword>
<keyword evidence="2 7" id="KW-0813">Transport</keyword>
<evidence type="ECO:0000256" key="6">
    <source>
        <dbReference type="ARBA" id="ARBA00023136"/>
    </source>
</evidence>
<proteinExistence type="inferred from homology"/>
<evidence type="ECO:0000256" key="1">
    <source>
        <dbReference type="ARBA" id="ARBA00004651"/>
    </source>
</evidence>
<keyword evidence="6 7" id="KW-0472">Membrane</keyword>
<feature type="transmembrane region" description="Helical" evidence="7">
    <location>
        <begin position="272"/>
        <end position="292"/>
    </location>
</feature>
<keyword evidence="5 7" id="KW-1133">Transmembrane helix</keyword>
<protein>
    <submittedName>
        <fullName evidence="9">Sugar ABC transporter permease</fullName>
    </submittedName>
</protein>
<keyword evidence="4 7" id="KW-0812">Transmembrane</keyword>
<gene>
    <name evidence="9" type="ORF">GCM10009838_71880</name>
</gene>
<feature type="transmembrane region" description="Helical" evidence="7">
    <location>
        <begin position="107"/>
        <end position="127"/>
    </location>
</feature>
<dbReference type="CDD" id="cd06261">
    <property type="entry name" value="TM_PBP2"/>
    <property type="match status" value="1"/>
</dbReference>
<name>A0ABN2T371_9ACTN</name>
<feature type="transmembrane region" description="Helical" evidence="7">
    <location>
        <begin position="208"/>
        <end position="231"/>
    </location>
</feature>
<evidence type="ECO:0000256" key="5">
    <source>
        <dbReference type="ARBA" id="ARBA00022989"/>
    </source>
</evidence>
<dbReference type="PROSITE" id="PS50928">
    <property type="entry name" value="ABC_TM1"/>
    <property type="match status" value="1"/>
</dbReference>
<feature type="transmembrane region" description="Helical" evidence="7">
    <location>
        <begin position="167"/>
        <end position="187"/>
    </location>
</feature>
<sequence length="298" mass="33189">MRHARARNWLPGLLLVAPSIILVAIFVYGLIGWNFKVALSDEHHSYDPGKFVGTENFSKIWDIQVWSSSVKNGLVFTAVFVGGALVLGFFLAFLMDKAIKGEGSFRAVYLFPMAVSFVATGVVWKWLMASPHDKNASGLNRLFIDLGLGSLQNDWYNSTTWTNMASLALPAIWQMSGYIMALFLAGFRGVPDDLREAARVDGANEWKVYRYVVLPALRPVLLTAIIILGHISLKIFDLVYSINGKSVNTEVPAIFMWQRVYDRGDAANGATAGAYILLAVAVFVIPYLIWFVRSEKKR</sequence>
<feature type="transmembrane region" description="Helical" evidence="7">
    <location>
        <begin position="74"/>
        <end position="95"/>
    </location>
</feature>
<dbReference type="RefSeq" id="WP_344661638.1">
    <property type="nucleotide sequence ID" value="NZ_BAAAQM010000057.1"/>
</dbReference>